<comment type="similarity">
    <text evidence="1">Belongs to the intradiol ring-cleavage dioxygenase family.</text>
</comment>
<proteinExistence type="inferred from homology"/>
<dbReference type="SUPFAM" id="SSF49482">
    <property type="entry name" value="Aromatic compound dioxygenase"/>
    <property type="match status" value="1"/>
</dbReference>
<evidence type="ECO:0000256" key="4">
    <source>
        <dbReference type="SAM" id="SignalP"/>
    </source>
</evidence>
<evidence type="ECO:0000259" key="5">
    <source>
        <dbReference type="Pfam" id="PF00775"/>
    </source>
</evidence>
<evidence type="ECO:0000313" key="7">
    <source>
        <dbReference type="Proteomes" id="UP001501725"/>
    </source>
</evidence>
<protein>
    <recommendedName>
        <fullName evidence="5">Intradiol ring-cleavage dioxygenases domain-containing protein</fullName>
    </recommendedName>
</protein>
<feature type="domain" description="Intradiol ring-cleavage dioxygenases" evidence="5">
    <location>
        <begin position="56"/>
        <end position="167"/>
    </location>
</feature>
<name>A0ABP8GB41_9BACT</name>
<evidence type="ECO:0000313" key="6">
    <source>
        <dbReference type="EMBL" id="GAA4320818.1"/>
    </source>
</evidence>
<keyword evidence="7" id="KW-1185">Reference proteome</keyword>
<comment type="caution">
    <text evidence="6">The sequence shown here is derived from an EMBL/GenBank/DDBJ whole genome shotgun (WGS) entry which is preliminary data.</text>
</comment>
<keyword evidence="4" id="KW-0732">Signal</keyword>
<keyword evidence="3" id="KW-0560">Oxidoreductase</keyword>
<dbReference type="RefSeq" id="WP_345253280.1">
    <property type="nucleotide sequence ID" value="NZ_BAABGY010000002.1"/>
</dbReference>
<dbReference type="PANTHER" id="PTHR33711">
    <property type="entry name" value="DIOXYGENASE, PUTATIVE (AFU_ORTHOLOGUE AFUA_2G02910)-RELATED"/>
    <property type="match status" value="1"/>
</dbReference>
<keyword evidence="2" id="KW-0223">Dioxygenase</keyword>
<evidence type="ECO:0000256" key="3">
    <source>
        <dbReference type="ARBA" id="ARBA00023002"/>
    </source>
</evidence>
<dbReference type="PANTHER" id="PTHR33711:SF10">
    <property type="entry name" value="INTRADIOL RING-CLEAVAGE DIOXYGENASES DOMAIN-CONTAINING PROTEIN"/>
    <property type="match status" value="1"/>
</dbReference>
<dbReference type="PROSITE" id="PS51257">
    <property type="entry name" value="PROKAR_LIPOPROTEIN"/>
    <property type="match status" value="1"/>
</dbReference>
<dbReference type="Proteomes" id="UP001501725">
    <property type="component" value="Unassembled WGS sequence"/>
</dbReference>
<sequence>MKLPAIALLAIGLSACADPINGQTGAPRLAGGACEGCEAVLEYGSRRLRPVDTLPDFRDSGQGIRISGTVYESDGQTPAEGVVLYVYHTNGEGLYAAPATATGWARRHGAIRGWVRTGSDGRYTFYTLRPGVYPSRAAPAHIHVTLMERDGAYYWLEDYYFDDDPLLTAKERTPAAPRGGSPGVLRLQPEGALRVAERNFILRKNLPR</sequence>
<dbReference type="Gene3D" id="2.60.130.10">
    <property type="entry name" value="Aromatic compound dioxygenase"/>
    <property type="match status" value="1"/>
</dbReference>
<dbReference type="InterPro" id="IPR015889">
    <property type="entry name" value="Intradiol_dOase_core"/>
</dbReference>
<feature type="signal peptide" evidence="4">
    <location>
        <begin position="1"/>
        <end position="17"/>
    </location>
</feature>
<dbReference type="InterPro" id="IPR000627">
    <property type="entry name" value="Intradiol_dOase_C"/>
</dbReference>
<evidence type="ECO:0000256" key="1">
    <source>
        <dbReference type="ARBA" id="ARBA00007825"/>
    </source>
</evidence>
<gene>
    <name evidence="6" type="ORF">GCM10023184_06200</name>
</gene>
<organism evidence="6 7">
    <name type="scientific">Flaviaesturariibacter amylovorans</name>
    <dbReference type="NCBI Taxonomy" id="1084520"/>
    <lineage>
        <taxon>Bacteria</taxon>
        <taxon>Pseudomonadati</taxon>
        <taxon>Bacteroidota</taxon>
        <taxon>Chitinophagia</taxon>
        <taxon>Chitinophagales</taxon>
        <taxon>Chitinophagaceae</taxon>
        <taxon>Flaviaestuariibacter</taxon>
    </lineage>
</organism>
<dbReference type="InterPro" id="IPR050770">
    <property type="entry name" value="Intradiol_RC_Dioxygenase"/>
</dbReference>
<dbReference type="EMBL" id="BAABGY010000002">
    <property type="protein sequence ID" value="GAA4320818.1"/>
    <property type="molecule type" value="Genomic_DNA"/>
</dbReference>
<evidence type="ECO:0000256" key="2">
    <source>
        <dbReference type="ARBA" id="ARBA00022964"/>
    </source>
</evidence>
<dbReference type="Pfam" id="PF00775">
    <property type="entry name" value="Dioxygenase_C"/>
    <property type="match status" value="1"/>
</dbReference>
<accession>A0ABP8GB41</accession>
<reference evidence="7" key="1">
    <citation type="journal article" date="2019" name="Int. J. Syst. Evol. Microbiol.">
        <title>The Global Catalogue of Microorganisms (GCM) 10K type strain sequencing project: providing services to taxonomists for standard genome sequencing and annotation.</title>
        <authorList>
            <consortium name="The Broad Institute Genomics Platform"/>
            <consortium name="The Broad Institute Genome Sequencing Center for Infectious Disease"/>
            <person name="Wu L."/>
            <person name="Ma J."/>
        </authorList>
    </citation>
    <scope>NUCLEOTIDE SEQUENCE [LARGE SCALE GENOMIC DNA]</scope>
    <source>
        <strain evidence="7">JCM 17919</strain>
    </source>
</reference>
<feature type="chain" id="PRO_5046886845" description="Intradiol ring-cleavage dioxygenases domain-containing protein" evidence="4">
    <location>
        <begin position="18"/>
        <end position="208"/>
    </location>
</feature>